<dbReference type="RefSeq" id="WP_118379096.1">
    <property type="nucleotide sequence ID" value="NZ_CABJDQ010000001.1"/>
</dbReference>
<dbReference type="EMBL" id="QROT01000001">
    <property type="protein sequence ID" value="RHL47972.1"/>
    <property type="molecule type" value="Genomic_DNA"/>
</dbReference>
<dbReference type="InterPro" id="IPR018891">
    <property type="entry name" value="AIPR_C"/>
</dbReference>
<dbReference type="GeneID" id="66465744"/>
<evidence type="ECO:0000313" key="2">
    <source>
        <dbReference type="EMBL" id="RHL47972.1"/>
    </source>
</evidence>
<comment type="caution">
    <text evidence="2">The sequence shown here is derived from an EMBL/GenBank/DDBJ whole genome shotgun (WGS) entry which is preliminary data.</text>
</comment>
<dbReference type="Proteomes" id="UP000283314">
    <property type="component" value="Unassembled WGS sequence"/>
</dbReference>
<accession>A0A415LHG5</accession>
<dbReference type="AlphaFoldDB" id="A0A415LHG5"/>
<gene>
    <name evidence="2" type="ORF">DW018_00660</name>
</gene>
<sequence>MTNKQLTNSQILIKECVAQSFRDSDEYDDEASFFEYFSSSQILKDYDLSDDEIENGIVGSSGDGGCDSIYIFLNKNLVLPDQIDSIIPSKESKVEMVIIQSKRETSFKESAIQKWKDVSNNLLSLSNSLSDFTTRYNDDVRESFGFFRDLYTKLLRSRVKLEFKYIYVSYAEELHQNVKQQAEELRGLVCKLFPNAKVNIEFVGAAELYDKYNTPAETIVNLPLAEVPIALGKNKNYVGLVSLKDYYRFIVSEDNILRRKFFEANVRDYQGRNNVNSSIRETLETGQSEDFWWLNNGITILTSEAMLVNNRELQLTNPEIVNGLQTSNEIYLYFKNNLNLLDSETRNVLVRIIVPDSEESRDNIIFATNNQTNIPKASLRVTDPIHLQIELYLKGRGLFYDRRKNYYKNQGKKPSEIIGVSFLGQCLITLFLKKPDYARARPSTILTDDDSYNKLYIENQDLDVFYRCAVLGKKVQKNLKRTIQYTSAEKSDILFYLLYGVVANSIKKNNITIADIKHLDIDSITDDVISEVKDKIYNIYKENGGNGRVAKSSEFVNKVDEVLELA</sequence>
<proteinExistence type="predicted"/>
<evidence type="ECO:0000259" key="1">
    <source>
        <dbReference type="Pfam" id="PF10592"/>
    </source>
</evidence>
<feature type="domain" description="Abortive phage infection protein C-terminal" evidence="1">
    <location>
        <begin position="262"/>
        <end position="535"/>
    </location>
</feature>
<dbReference type="Pfam" id="PF10592">
    <property type="entry name" value="AIPR"/>
    <property type="match status" value="1"/>
</dbReference>
<reference evidence="2 3" key="1">
    <citation type="submission" date="2018-08" db="EMBL/GenBank/DDBJ databases">
        <title>A genome reference for cultivated species of the human gut microbiota.</title>
        <authorList>
            <person name="Zou Y."/>
            <person name="Xue W."/>
            <person name="Luo G."/>
        </authorList>
    </citation>
    <scope>NUCLEOTIDE SEQUENCE [LARGE SCALE GENOMIC DNA]</scope>
    <source>
        <strain evidence="2 3">AF37-4</strain>
    </source>
</reference>
<organism evidence="2 3">
    <name type="scientific">Eubacterium ventriosum</name>
    <dbReference type="NCBI Taxonomy" id="39496"/>
    <lineage>
        <taxon>Bacteria</taxon>
        <taxon>Bacillati</taxon>
        <taxon>Bacillota</taxon>
        <taxon>Clostridia</taxon>
        <taxon>Eubacteriales</taxon>
        <taxon>Eubacteriaceae</taxon>
        <taxon>Eubacterium</taxon>
    </lineage>
</organism>
<protein>
    <submittedName>
        <fullName evidence="2">Abortive phage resistance protein</fullName>
    </submittedName>
</protein>
<name>A0A415LHG5_9FIRM</name>
<evidence type="ECO:0000313" key="3">
    <source>
        <dbReference type="Proteomes" id="UP000283314"/>
    </source>
</evidence>